<proteinExistence type="predicted"/>
<feature type="domain" description="J" evidence="3">
    <location>
        <begin position="12"/>
        <end position="111"/>
    </location>
</feature>
<evidence type="ECO:0000313" key="4">
    <source>
        <dbReference type="EMBL" id="GJM97187.1"/>
    </source>
</evidence>
<organism evidence="4 5">
    <name type="scientific">Eleusine coracana subsp. coracana</name>
    <dbReference type="NCBI Taxonomy" id="191504"/>
    <lineage>
        <taxon>Eukaryota</taxon>
        <taxon>Viridiplantae</taxon>
        <taxon>Streptophyta</taxon>
        <taxon>Embryophyta</taxon>
        <taxon>Tracheophyta</taxon>
        <taxon>Spermatophyta</taxon>
        <taxon>Magnoliopsida</taxon>
        <taxon>Liliopsida</taxon>
        <taxon>Poales</taxon>
        <taxon>Poaceae</taxon>
        <taxon>PACMAD clade</taxon>
        <taxon>Chloridoideae</taxon>
        <taxon>Cynodonteae</taxon>
        <taxon>Eleusininae</taxon>
        <taxon>Eleusine</taxon>
    </lineage>
</organism>
<dbReference type="AlphaFoldDB" id="A0AAV5CGL5"/>
<feature type="region of interest" description="Disordered" evidence="2">
    <location>
        <begin position="1"/>
        <end position="25"/>
    </location>
</feature>
<evidence type="ECO:0000313" key="5">
    <source>
        <dbReference type="Proteomes" id="UP001054889"/>
    </source>
</evidence>
<dbReference type="InterPro" id="IPR023393">
    <property type="entry name" value="START-like_dom_sf"/>
</dbReference>
<dbReference type="GO" id="GO:0005634">
    <property type="term" value="C:nucleus"/>
    <property type="evidence" value="ECO:0007669"/>
    <property type="project" value="UniProtKB-SubCell"/>
</dbReference>
<reference evidence="4" key="2">
    <citation type="submission" date="2021-12" db="EMBL/GenBank/DDBJ databases">
        <title>Resequencing data analysis of finger millet.</title>
        <authorList>
            <person name="Hatakeyama M."/>
            <person name="Aluri S."/>
            <person name="Balachadran M.T."/>
            <person name="Sivarajan S.R."/>
            <person name="Poveda L."/>
            <person name="Shimizu-Inatsugi R."/>
            <person name="Schlapbach R."/>
            <person name="Sreeman S.M."/>
            <person name="Shimizu K.K."/>
        </authorList>
    </citation>
    <scope>NUCLEOTIDE SEQUENCE</scope>
</reference>
<dbReference type="InterPro" id="IPR036869">
    <property type="entry name" value="J_dom_sf"/>
</dbReference>
<name>A0AAV5CGL5_ELECO</name>
<evidence type="ECO:0000259" key="3">
    <source>
        <dbReference type="PROSITE" id="PS50076"/>
    </source>
</evidence>
<dbReference type="Gene3D" id="3.30.530.20">
    <property type="match status" value="1"/>
</dbReference>
<dbReference type="PANTHER" id="PTHR34060:SF2">
    <property type="entry name" value="OS03G0837900 PROTEIN"/>
    <property type="match status" value="1"/>
</dbReference>
<dbReference type="SUPFAM" id="SSF46565">
    <property type="entry name" value="Chaperone J-domain"/>
    <property type="match status" value="1"/>
</dbReference>
<comment type="subcellular location">
    <subcellularLocation>
        <location evidence="1">Nucleus</location>
    </subcellularLocation>
</comment>
<feature type="region of interest" description="Disordered" evidence="2">
    <location>
        <begin position="89"/>
        <end position="140"/>
    </location>
</feature>
<reference evidence="4" key="1">
    <citation type="journal article" date="2018" name="DNA Res.">
        <title>Multiple hybrid de novo genome assembly of finger millet, an orphan allotetraploid crop.</title>
        <authorList>
            <person name="Hatakeyama M."/>
            <person name="Aluri S."/>
            <person name="Balachadran M.T."/>
            <person name="Sivarajan S.R."/>
            <person name="Patrignani A."/>
            <person name="Gruter S."/>
            <person name="Poveda L."/>
            <person name="Shimizu-Inatsugi R."/>
            <person name="Baeten J."/>
            <person name="Francoijs K.J."/>
            <person name="Nataraja K.N."/>
            <person name="Reddy Y.A.N."/>
            <person name="Phadnis S."/>
            <person name="Ravikumar R.L."/>
            <person name="Schlapbach R."/>
            <person name="Sreeman S.M."/>
            <person name="Shimizu K.K."/>
        </authorList>
    </citation>
    <scope>NUCLEOTIDE SEQUENCE</scope>
</reference>
<evidence type="ECO:0000256" key="2">
    <source>
        <dbReference type="SAM" id="MobiDB-lite"/>
    </source>
</evidence>
<dbReference type="PROSITE" id="PS50076">
    <property type="entry name" value="DNAJ_2"/>
    <property type="match status" value="1"/>
</dbReference>
<dbReference type="InterPro" id="IPR001623">
    <property type="entry name" value="DnaJ_domain"/>
</dbReference>
<dbReference type="EMBL" id="BQKI01000006">
    <property type="protein sequence ID" value="GJM97187.1"/>
    <property type="molecule type" value="Genomic_DNA"/>
</dbReference>
<gene>
    <name evidence="4" type="primary">ga14094</name>
    <name evidence="4" type="ORF">PR202_ga14094</name>
</gene>
<accession>A0AAV5CGL5</accession>
<dbReference type="PANTHER" id="PTHR34060">
    <property type="entry name" value="POLYKETIDE CYCLASE / DEHYDRASE AND LIPID TRANSPORT PROTEIN"/>
    <property type="match status" value="1"/>
</dbReference>
<dbReference type="PRINTS" id="PR00625">
    <property type="entry name" value="JDOMAIN"/>
</dbReference>
<protein>
    <recommendedName>
        <fullName evidence="3">J domain-containing protein</fullName>
    </recommendedName>
</protein>
<dbReference type="Proteomes" id="UP001054889">
    <property type="component" value="Unassembled WGS sequence"/>
</dbReference>
<comment type="caution">
    <text evidence="4">The sequence shown here is derived from an EMBL/GenBank/DDBJ whole genome shotgun (WGS) entry which is preliminary data.</text>
</comment>
<dbReference type="SMART" id="SM00271">
    <property type="entry name" value="DnaJ"/>
    <property type="match status" value="1"/>
</dbReference>
<evidence type="ECO:0000256" key="1">
    <source>
        <dbReference type="ARBA" id="ARBA00004123"/>
    </source>
</evidence>
<keyword evidence="5" id="KW-1185">Reference proteome</keyword>
<sequence>MCNGRGRQAGPSKQEKSPLAVTRTHEEIKKQYRRLCLVLHPDKNRSAAAEGAFKLIHQAWEHLSAHHKPGGPPLPCTTEPDEPDNFWWSAFGSGGRRTGGPPPRHEYDEFWEDEPGFDGDSSSRPAPPPPSARRSRSWQPRYARSRGHVFCGNCGSSNFDENEKSDEACRSCFGRVRRHHHQSKAGSPPAPPAAPAQKANNNKPPPRRPRKPRSSVPIFCEKGKWRLEQLGDQHTLLKYMVETKMHKDTFLSESILEEVIYEDLPSNLCAIRDYIEKAGAEDSDFTTHSAAPTDTSVKQRPKVPGLQKDIEVLKSELEKFIAKYGQNGFMPKRKHLRSHGRVDIEKAITRMGGFRKIASIMNLSLSYKNRKPKDQAIPEELGYGPYIHA</sequence>
<dbReference type="Gene3D" id="1.10.287.110">
    <property type="entry name" value="DnaJ domain"/>
    <property type="match status" value="1"/>
</dbReference>
<dbReference type="GO" id="GO:0042548">
    <property type="term" value="P:regulation of photosynthesis, light reaction"/>
    <property type="evidence" value="ECO:0007669"/>
    <property type="project" value="TreeGrafter"/>
</dbReference>
<dbReference type="CDD" id="cd06257">
    <property type="entry name" value="DnaJ"/>
    <property type="match status" value="1"/>
</dbReference>
<dbReference type="Pfam" id="PF00226">
    <property type="entry name" value="DnaJ"/>
    <property type="match status" value="1"/>
</dbReference>
<feature type="region of interest" description="Disordered" evidence="2">
    <location>
        <begin position="180"/>
        <end position="215"/>
    </location>
</feature>
<dbReference type="GO" id="GO:0005783">
    <property type="term" value="C:endoplasmic reticulum"/>
    <property type="evidence" value="ECO:0007669"/>
    <property type="project" value="UniProtKB-ARBA"/>
</dbReference>